<dbReference type="OrthoDB" id="3403620at2"/>
<dbReference type="GeneID" id="301307548"/>
<comment type="caution">
    <text evidence="1">The sequence shown here is derived from an EMBL/GenBank/DDBJ whole genome shotgun (WGS) entry which is preliminary data.</text>
</comment>
<dbReference type="AlphaFoldDB" id="A0A0D0WR91"/>
<dbReference type="Proteomes" id="UP000032254">
    <property type="component" value="Unassembled WGS sequence"/>
</dbReference>
<name>A0A0D0WR91_9ACTN</name>
<sequence>MSTRYIPRPSARRRWWQILLSLFGPAPVSPPPAPPLPPLPPPAPPQVVTYRLDAPQPILVPARGDAFDFRLFAVYSWRAQHMSAEALRQRAESYLAWAAGIVRERAADLAREHEPHRSHELERALNNLLLGQHWPRDESRPHFTVQVRVSPDERVRERLRPYWEERIRLECDHELQQLRARHTDELTRRWCEVLRALEDDPVTAHAARLAGEQFAEVFRRYVTERREAVPELLGLLREAVRGHNDLGLGPSEYTEAWDAALRTYQRQHGIDQRAN</sequence>
<dbReference type="RefSeq" id="WP_043968030.1">
    <property type="nucleotide sequence ID" value="NZ_JBEZEP010000017.1"/>
</dbReference>
<gene>
    <name evidence="1" type="ORF">TK50_26320</name>
</gene>
<reference evidence="1 2" key="1">
    <citation type="submission" date="2015-01" db="EMBL/GenBank/DDBJ databases">
        <title>Sequencing and annotation of Micromonospora carbonacea strain JXNU-1 genome.</title>
        <authorList>
            <person name="Long Z."/>
            <person name="Huang Y."/>
            <person name="Jiang Y."/>
        </authorList>
    </citation>
    <scope>NUCLEOTIDE SEQUENCE [LARGE SCALE GENOMIC DNA]</scope>
    <source>
        <strain evidence="1 2">JXNU-1</strain>
    </source>
</reference>
<organism evidence="1 2">
    <name type="scientific">Micromonospora haikouensis</name>
    <dbReference type="NCBI Taxonomy" id="686309"/>
    <lineage>
        <taxon>Bacteria</taxon>
        <taxon>Bacillati</taxon>
        <taxon>Actinomycetota</taxon>
        <taxon>Actinomycetes</taxon>
        <taxon>Micromonosporales</taxon>
        <taxon>Micromonosporaceae</taxon>
        <taxon>Micromonospora</taxon>
    </lineage>
</organism>
<dbReference type="PATRIC" id="fig|47853.6.peg.5515"/>
<keyword evidence="2" id="KW-1185">Reference proteome</keyword>
<proteinExistence type="predicted"/>
<evidence type="ECO:0000313" key="2">
    <source>
        <dbReference type="Proteomes" id="UP000032254"/>
    </source>
</evidence>
<protein>
    <submittedName>
        <fullName evidence="1">Uncharacterized protein</fullName>
    </submittedName>
</protein>
<dbReference type="EMBL" id="JXSX01000003">
    <property type="protein sequence ID" value="KIR61249.1"/>
    <property type="molecule type" value="Genomic_DNA"/>
</dbReference>
<evidence type="ECO:0000313" key="1">
    <source>
        <dbReference type="EMBL" id="KIR61249.1"/>
    </source>
</evidence>
<accession>A0A0D0WR91</accession>